<evidence type="ECO:0000256" key="6">
    <source>
        <dbReference type="HAMAP-Rule" id="MF_00081"/>
    </source>
</evidence>
<dbReference type="FunFam" id="1.10.10.10:FF:000049">
    <property type="entry name" value="Heat-inducible transcription repressor HrcA"/>
    <property type="match status" value="1"/>
</dbReference>
<comment type="caution">
    <text evidence="8">The sequence shown here is derived from an EMBL/GenBank/DDBJ whole genome shotgun (WGS) entry which is preliminary data.</text>
</comment>
<evidence type="ECO:0000256" key="4">
    <source>
        <dbReference type="ARBA" id="ARBA00023163"/>
    </source>
</evidence>
<keyword evidence="1 6" id="KW-0678">Repressor</keyword>
<dbReference type="Gene3D" id="1.10.10.10">
    <property type="entry name" value="Winged helix-like DNA-binding domain superfamily/Winged helix DNA-binding domain"/>
    <property type="match status" value="1"/>
</dbReference>
<dbReference type="OrthoDB" id="9783139at2"/>
<evidence type="ECO:0000256" key="5">
    <source>
        <dbReference type="ARBA" id="ARBA00055319"/>
    </source>
</evidence>
<dbReference type="InterPro" id="IPR036390">
    <property type="entry name" value="WH_DNA-bd_sf"/>
</dbReference>
<dbReference type="HAMAP" id="MF_00081">
    <property type="entry name" value="HrcA"/>
    <property type="match status" value="1"/>
</dbReference>
<dbReference type="InterPro" id="IPR023120">
    <property type="entry name" value="WHTH_transcript_rep_HrcA_IDD"/>
</dbReference>
<dbReference type="SUPFAM" id="SSF55781">
    <property type="entry name" value="GAF domain-like"/>
    <property type="match status" value="1"/>
</dbReference>
<dbReference type="PIRSF" id="PIRSF005485">
    <property type="entry name" value="HrcA"/>
    <property type="match status" value="1"/>
</dbReference>
<dbReference type="RefSeq" id="WP_033101748.1">
    <property type="nucleotide sequence ID" value="NZ_JACEIP010000008.1"/>
</dbReference>
<feature type="domain" description="Heat-inducible transcription repressor HrcA C-terminal" evidence="7">
    <location>
        <begin position="104"/>
        <end position="322"/>
    </location>
</feature>
<dbReference type="PANTHER" id="PTHR34824:SF1">
    <property type="entry name" value="HEAT-INDUCIBLE TRANSCRIPTION REPRESSOR HRCA"/>
    <property type="match status" value="1"/>
</dbReference>
<dbReference type="AlphaFoldDB" id="A0A7W2AGY1"/>
<dbReference type="SUPFAM" id="SSF46785">
    <property type="entry name" value="Winged helix' DNA-binding domain"/>
    <property type="match status" value="1"/>
</dbReference>
<dbReference type="GO" id="GO:0045892">
    <property type="term" value="P:negative regulation of DNA-templated transcription"/>
    <property type="evidence" value="ECO:0007669"/>
    <property type="project" value="UniProtKB-UniRule"/>
</dbReference>
<dbReference type="Gene3D" id="3.30.390.60">
    <property type="entry name" value="Heat-inducible transcription repressor hrca homolog, domain 3"/>
    <property type="match status" value="1"/>
</dbReference>
<sequence>MLTERQKRILWAVIDDYIVSAEPVGSRTVSKKKGVGFSAATIRNEMADLEEMGFLEQPHTSAGRIPSQKGYRFYVDHLLQPYMWSKDDLMALHDFYAMKVDHVEQAIKHANSILSQMTNYMTFILGPRLSESKLKALQIVPLHDRAAVSILVTDTGYVHRQHVIVPEGVSLSAIERLVNLLNYRLTGVPIAKLKAIVKHELSEELKRHVEHFDKLTDLLDTILKAELEERVYTSGTTRILDQPEFRDVEKMKSILDLVEESTVLVQLFNSDKEGVQVRIGDENDLEAVNDCSIITASYMINGEPVGTIGVLGPTRMNYGRVIGVLEFLAHDFSRRISAWFE</sequence>
<dbReference type="InterPro" id="IPR029016">
    <property type="entry name" value="GAF-like_dom_sf"/>
</dbReference>
<evidence type="ECO:0000259" key="7">
    <source>
        <dbReference type="Pfam" id="PF01628"/>
    </source>
</evidence>
<dbReference type="NCBIfam" id="TIGR00331">
    <property type="entry name" value="hrcA"/>
    <property type="match status" value="1"/>
</dbReference>
<reference evidence="8 9" key="1">
    <citation type="submission" date="2020-07" db="EMBL/GenBank/DDBJ databases">
        <authorList>
            <person name="Feng H."/>
        </authorList>
    </citation>
    <scope>NUCLEOTIDE SEQUENCE [LARGE SCALE GENOMIC DNA]</scope>
    <source>
        <strain evidence="9">s-11</strain>
    </source>
</reference>
<evidence type="ECO:0000256" key="2">
    <source>
        <dbReference type="ARBA" id="ARBA00023015"/>
    </source>
</evidence>
<dbReference type="EMBL" id="JACEIP010000008">
    <property type="protein sequence ID" value="MBA4542652.1"/>
    <property type="molecule type" value="Genomic_DNA"/>
</dbReference>
<organism evidence="8 9">
    <name type="scientific">Thermoactinomyces daqus</name>
    <dbReference type="NCBI Taxonomy" id="1329516"/>
    <lineage>
        <taxon>Bacteria</taxon>
        <taxon>Bacillati</taxon>
        <taxon>Bacillota</taxon>
        <taxon>Bacilli</taxon>
        <taxon>Bacillales</taxon>
        <taxon>Thermoactinomycetaceae</taxon>
        <taxon>Thermoactinomyces</taxon>
    </lineage>
</organism>
<comment type="similarity">
    <text evidence="6">Belongs to the HrcA family.</text>
</comment>
<evidence type="ECO:0000313" key="9">
    <source>
        <dbReference type="Proteomes" id="UP000530514"/>
    </source>
</evidence>
<dbReference type="Proteomes" id="UP000530514">
    <property type="component" value="Unassembled WGS sequence"/>
</dbReference>
<name>A0A7W2AGY1_9BACL</name>
<keyword evidence="9" id="KW-1185">Reference proteome</keyword>
<evidence type="ECO:0000313" key="8">
    <source>
        <dbReference type="EMBL" id="MBA4542652.1"/>
    </source>
</evidence>
<evidence type="ECO:0000256" key="1">
    <source>
        <dbReference type="ARBA" id="ARBA00022491"/>
    </source>
</evidence>
<dbReference type="InterPro" id="IPR036388">
    <property type="entry name" value="WH-like_DNA-bd_sf"/>
</dbReference>
<keyword evidence="3 6" id="KW-0346">Stress response</keyword>
<dbReference type="Gene3D" id="3.30.450.40">
    <property type="match status" value="1"/>
</dbReference>
<gene>
    <name evidence="6 8" type="primary">hrcA</name>
    <name evidence="8" type="ORF">H1164_07020</name>
</gene>
<proteinExistence type="inferred from homology"/>
<dbReference type="GO" id="GO:0003677">
    <property type="term" value="F:DNA binding"/>
    <property type="evidence" value="ECO:0007669"/>
    <property type="project" value="InterPro"/>
</dbReference>
<evidence type="ECO:0000256" key="3">
    <source>
        <dbReference type="ARBA" id="ARBA00023016"/>
    </source>
</evidence>
<keyword evidence="4 6" id="KW-0804">Transcription</keyword>
<dbReference type="InterPro" id="IPR021153">
    <property type="entry name" value="HrcA_C"/>
</dbReference>
<protein>
    <recommendedName>
        <fullName evidence="6">Heat-inducible transcription repressor HrcA</fullName>
    </recommendedName>
</protein>
<dbReference type="PANTHER" id="PTHR34824">
    <property type="entry name" value="HEAT-INDUCIBLE TRANSCRIPTION REPRESSOR HRCA"/>
    <property type="match status" value="1"/>
</dbReference>
<dbReference type="Pfam" id="PF01628">
    <property type="entry name" value="HrcA"/>
    <property type="match status" value="1"/>
</dbReference>
<accession>A0A7W2AGY1</accession>
<comment type="function">
    <text evidence="5 6">Negative regulator of class I heat shock genes (grpE-dnaK-dnaJ and groELS operons). Prevents heat-shock induction of these operons.</text>
</comment>
<dbReference type="InterPro" id="IPR002571">
    <property type="entry name" value="HrcA"/>
</dbReference>
<keyword evidence="2 6" id="KW-0805">Transcription regulation</keyword>